<reference evidence="4 5" key="1">
    <citation type="journal article" date="2019" name="Nat. Commun.">
        <title>A new type of DNA phosphorothioation-based antiviral system in archaea.</title>
        <authorList>
            <person name="Xiong L."/>
            <person name="Liu S."/>
            <person name="Chen S."/>
            <person name="Xiao Y."/>
            <person name="Zhu B."/>
            <person name="Gao Y."/>
            <person name="Zhang Y."/>
            <person name="Chen B."/>
            <person name="Luo J."/>
            <person name="Deng Z."/>
            <person name="Chen X."/>
            <person name="Wang L."/>
            <person name="Chen S."/>
        </authorList>
    </citation>
    <scope>NUCLEOTIDE SEQUENCE [LARGE SCALE GENOMIC DNA]</scope>
    <source>
        <strain evidence="4 5">CBA1105</strain>
    </source>
</reference>
<protein>
    <submittedName>
        <fullName evidence="4">Bacterio-opsin activator</fullName>
    </submittedName>
</protein>
<gene>
    <name evidence="4" type="ORF">DV733_03625</name>
</gene>
<sequence length="217" mass="23470">MRRVTFAVTYPAERAHPIHRKILKGSVVTRMELLGWGPTASVTSLVWYDAARPVVEELLESVDIVETAHLVEGDGGTYAFTIQERFGLDAAVLELIGQARVAFLPPVVFEASGVARFEAVGEQAALSEFHDALVDELIVEIEHVRPFEQRPATAGLTDRQRAALEAAVDVGYYEIPRAGSVDDVAARLGCASSTAGELLRRAEQTLVTSAVETDGPQ</sequence>
<proteinExistence type="predicted"/>
<dbReference type="EMBL" id="CP031310">
    <property type="protein sequence ID" value="QCC52863.1"/>
    <property type="molecule type" value="Genomic_DNA"/>
</dbReference>
<dbReference type="InterPro" id="IPR007050">
    <property type="entry name" value="HTH_bacterioopsin"/>
</dbReference>
<dbReference type="Pfam" id="PF04967">
    <property type="entry name" value="HTH_10"/>
    <property type="match status" value="1"/>
</dbReference>
<accession>A0A4D6HFY1</accession>
<organism evidence="4 5">
    <name type="scientific">Halapricum salinum</name>
    <dbReference type="NCBI Taxonomy" id="1457250"/>
    <lineage>
        <taxon>Archaea</taxon>
        <taxon>Methanobacteriati</taxon>
        <taxon>Methanobacteriota</taxon>
        <taxon>Stenosarchaea group</taxon>
        <taxon>Halobacteria</taxon>
        <taxon>Halobacteriales</taxon>
        <taxon>Haloarculaceae</taxon>
        <taxon>Halapricum</taxon>
    </lineage>
</organism>
<name>A0A4D6HFY1_9EURY</name>
<dbReference type="PANTHER" id="PTHR34236:SF1">
    <property type="entry name" value="DIMETHYL SULFOXIDE REDUCTASE TRANSCRIPTIONAL ACTIVATOR"/>
    <property type="match status" value="1"/>
</dbReference>
<keyword evidence="2" id="KW-0804">Transcription</keyword>
<evidence type="ECO:0000313" key="5">
    <source>
        <dbReference type="Proteomes" id="UP000296706"/>
    </source>
</evidence>
<dbReference type="GeneID" id="39846924"/>
<keyword evidence="5" id="KW-1185">Reference proteome</keyword>
<evidence type="ECO:0000256" key="2">
    <source>
        <dbReference type="ARBA" id="ARBA00023163"/>
    </source>
</evidence>
<keyword evidence="1" id="KW-0805">Transcription regulation</keyword>
<dbReference type="Proteomes" id="UP000296706">
    <property type="component" value="Chromosome"/>
</dbReference>
<feature type="domain" description="HTH bat-type" evidence="3">
    <location>
        <begin position="156"/>
        <end position="207"/>
    </location>
</feature>
<dbReference type="RefSeq" id="WP_049994317.1">
    <property type="nucleotide sequence ID" value="NZ_CP031310.1"/>
</dbReference>
<dbReference type="PANTHER" id="PTHR34236">
    <property type="entry name" value="DIMETHYL SULFOXIDE REDUCTASE TRANSCRIPTIONAL ACTIVATOR"/>
    <property type="match status" value="1"/>
</dbReference>
<evidence type="ECO:0000259" key="3">
    <source>
        <dbReference type="Pfam" id="PF04967"/>
    </source>
</evidence>
<dbReference type="AlphaFoldDB" id="A0A4D6HFY1"/>
<evidence type="ECO:0000313" key="4">
    <source>
        <dbReference type="EMBL" id="QCC52863.1"/>
    </source>
</evidence>
<evidence type="ECO:0000256" key="1">
    <source>
        <dbReference type="ARBA" id="ARBA00023015"/>
    </source>
</evidence>
<dbReference type="STRING" id="1457250.GCA_000755225_03023"/>
<dbReference type="OrthoDB" id="27447at2157"/>
<dbReference type="KEGG" id="hsn:DV733_03625"/>